<dbReference type="AlphaFoldDB" id="A0A5B9W030"/>
<keyword evidence="2" id="KW-1185">Reference proteome</keyword>
<dbReference type="OrthoDB" id="283897at2"/>
<dbReference type="KEGG" id="agv:OJF2_20560"/>
<dbReference type="EMBL" id="CP042997">
    <property type="protein sequence ID" value="QEH33554.1"/>
    <property type="molecule type" value="Genomic_DNA"/>
</dbReference>
<proteinExistence type="predicted"/>
<sequence>MNSADGSLSVEMIRWTFTVAQEHRVEIETHLLDLGLEIQARGDEVLVVTWDEPEGKVDELIEELWAINGEPFEITHEEFHRASLLVYGPEDADEGDTASESAAA</sequence>
<protein>
    <submittedName>
        <fullName evidence="1">Uncharacterized protein</fullName>
    </submittedName>
</protein>
<reference evidence="1 2" key="1">
    <citation type="submission" date="2019-08" db="EMBL/GenBank/DDBJ databases">
        <title>Deep-cultivation of Planctomycetes and their phenomic and genomic characterization uncovers novel biology.</title>
        <authorList>
            <person name="Wiegand S."/>
            <person name="Jogler M."/>
            <person name="Boedeker C."/>
            <person name="Pinto D."/>
            <person name="Vollmers J."/>
            <person name="Rivas-Marin E."/>
            <person name="Kohn T."/>
            <person name="Peeters S.H."/>
            <person name="Heuer A."/>
            <person name="Rast P."/>
            <person name="Oberbeckmann S."/>
            <person name="Bunk B."/>
            <person name="Jeske O."/>
            <person name="Meyerdierks A."/>
            <person name="Storesund J.E."/>
            <person name="Kallscheuer N."/>
            <person name="Luecker S."/>
            <person name="Lage O.M."/>
            <person name="Pohl T."/>
            <person name="Merkel B.J."/>
            <person name="Hornburger P."/>
            <person name="Mueller R.-W."/>
            <person name="Bruemmer F."/>
            <person name="Labrenz M."/>
            <person name="Spormann A.M."/>
            <person name="Op den Camp H."/>
            <person name="Overmann J."/>
            <person name="Amann R."/>
            <person name="Jetten M.S.M."/>
            <person name="Mascher T."/>
            <person name="Medema M.H."/>
            <person name="Devos D.P."/>
            <person name="Kaster A.-K."/>
            <person name="Ovreas L."/>
            <person name="Rohde M."/>
            <person name="Galperin M.Y."/>
            <person name="Jogler C."/>
        </authorList>
    </citation>
    <scope>NUCLEOTIDE SEQUENCE [LARGE SCALE GENOMIC DNA]</scope>
    <source>
        <strain evidence="1 2">OJF2</strain>
    </source>
</reference>
<name>A0A5B9W030_9BACT</name>
<accession>A0A5B9W030</accession>
<organism evidence="1 2">
    <name type="scientific">Aquisphaera giovannonii</name>
    <dbReference type="NCBI Taxonomy" id="406548"/>
    <lineage>
        <taxon>Bacteria</taxon>
        <taxon>Pseudomonadati</taxon>
        <taxon>Planctomycetota</taxon>
        <taxon>Planctomycetia</taxon>
        <taxon>Isosphaerales</taxon>
        <taxon>Isosphaeraceae</taxon>
        <taxon>Aquisphaera</taxon>
    </lineage>
</organism>
<gene>
    <name evidence="1" type="ORF">OJF2_20560</name>
</gene>
<evidence type="ECO:0000313" key="1">
    <source>
        <dbReference type="EMBL" id="QEH33554.1"/>
    </source>
</evidence>
<dbReference type="Proteomes" id="UP000324233">
    <property type="component" value="Chromosome"/>
</dbReference>
<dbReference type="RefSeq" id="WP_148593510.1">
    <property type="nucleotide sequence ID" value="NZ_CP042997.1"/>
</dbReference>
<evidence type="ECO:0000313" key="2">
    <source>
        <dbReference type="Proteomes" id="UP000324233"/>
    </source>
</evidence>